<sequence>MLEKGWKSKLPVDTLIEDFVEIHPPSSKFKLLLDKVRPNANKTINDAFNYAIQKCDKINKTAEFNIGDLIVASNLICNNIKGPKNLKYSFEGPFIS</sequence>
<comment type="caution">
    <text evidence="1">The sequence shown here is derived from an EMBL/GenBank/DDBJ whole genome shotgun (WGS) entry which is preliminary data.</text>
</comment>
<gene>
    <name evidence="1" type="ORF">O181_130808</name>
</gene>
<accession>A0A9Q3QA48</accession>
<proteinExistence type="predicted"/>
<reference evidence="1" key="1">
    <citation type="submission" date="2021-03" db="EMBL/GenBank/DDBJ databases">
        <title>Draft genome sequence of rust myrtle Austropuccinia psidii MF-1, a brazilian biotype.</title>
        <authorList>
            <person name="Quecine M.C."/>
            <person name="Pachon D.M.R."/>
            <person name="Bonatelli M.L."/>
            <person name="Correr F.H."/>
            <person name="Franceschini L.M."/>
            <person name="Leite T.F."/>
            <person name="Margarido G.R.A."/>
            <person name="Almeida C.A."/>
            <person name="Ferrarezi J.A."/>
            <person name="Labate C.A."/>
        </authorList>
    </citation>
    <scope>NUCLEOTIDE SEQUENCE</scope>
    <source>
        <strain evidence="1">MF-1</strain>
    </source>
</reference>
<keyword evidence="2" id="KW-1185">Reference proteome</keyword>
<dbReference type="AlphaFoldDB" id="A0A9Q3QA48"/>
<dbReference type="OrthoDB" id="4779840at2759"/>
<dbReference type="EMBL" id="AVOT02141379">
    <property type="protein sequence ID" value="MBW0591093.1"/>
    <property type="molecule type" value="Genomic_DNA"/>
</dbReference>
<evidence type="ECO:0000313" key="2">
    <source>
        <dbReference type="Proteomes" id="UP000765509"/>
    </source>
</evidence>
<dbReference type="Proteomes" id="UP000765509">
    <property type="component" value="Unassembled WGS sequence"/>
</dbReference>
<evidence type="ECO:0000313" key="1">
    <source>
        <dbReference type="EMBL" id="MBW0591093.1"/>
    </source>
</evidence>
<name>A0A9Q3QA48_9BASI</name>
<organism evidence="1 2">
    <name type="scientific">Austropuccinia psidii MF-1</name>
    <dbReference type="NCBI Taxonomy" id="1389203"/>
    <lineage>
        <taxon>Eukaryota</taxon>
        <taxon>Fungi</taxon>
        <taxon>Dikarya</taxon>
        <taxon>Basidiomycota</taxon>
        <taxon>Pucciniomycotina</taxon>
        <taxon>Pucciniomycetes</taxon>
        <taxon>Pucciniales</taxon>
        <taxon>Sphaerophragmiaceae</taxon>
        <taxon>Austropuccinia</taxon>
    </lineage>
</organism>
<protein>
    <submittedName>
        <fullName evidence="1">Uncharacterized protein</fullName>
    </submittedName>
</protein>